<accession>A0A6B0SHV8</accession>
<dbReference type="RefSeq" id="WP_159526198.1">
    <property type="nucleotide sequence ID" value="NZ_WUUU01000055.1"/>
</dbReference>
<dbReference type="EMBL" id="WUUU01000055">
    <property type="protein sequence ID" value="MXR20667.1"/>
    <property type="molecule type" value="Genomic_DNA"/>
</dbReference>
<evidence type="ECO:0000256" key="1">
    <source>
        <dbReference type="ARBA" id="ARBA00022630"/>
    </source>
</evidence>
<keyword evidence="4" id="KW-1185">Reference proteome</keyword>
<dbReference type="AlphaFoldDB" id="A0A6B0SHV8"/>
<dbReference type="GO" id="GO:0016491">
    <property type="term" value="F:oxidoreductase activity"/>
    <property type="evidence" value="ECO:0007669"/>
    <property type="project" value="UniProtKB-KW"/>
</dbReference>
<evidence type="ECO:0000256" key="2">
    <source>
        <dbReference type="ARBA" id="ARBA00023002"/>
    </source>
</evidence>
<sequence>MGSSDVADNFDSHRDVVVVGGGPTGCSAGVFTARYGLDTVVFDRGAGALGRCAFVENYPGFPGGVDVPTLLALFEDHAKTAGCDFVDDAVDSIDAVGDGGFAVETEDGRRVRAEYVLTAAWYDATYVRPLVGDEAFETHEHDGETHEHLDPDYADEDGRTPVEGLYVASPAGEWNAQVVIAAGRGAHVARCLLADHREQRGFPQGVAAHYDWQRRESEFSGDWGDRNRWREWYDEEAGDDHGLDEDRYEALREAYIDRAFETKLTDEAIRERTERGYRRLLEHVPDDAIRSYLADPDPETERREG</sequence>
<dbReference type="InterPro" id="IPR036188">
    <property type="entry name" value="FAD/NAD-bd_sf"/>
</dbReference>
<keyword evidence="2" id="KW-0560">Oxidoreductase</keyword>
<dbReference type="PANTHER" id="PTHR48105">
    <property type="entry name" value="THIOREDOXIN REDUCTASE 1-RELATED-RELATED"/>
    <property type="match status" value="1"/>
</dbReference>
<evidence type="ECO:0000313" key="3">
    <source>
        <dbReference type="EMBL" id="MXR20667.1"/>
    </source>
</evidence>
<keyword evidence="1" id="KW-0285">Flavoprotein</keyword>
<dbReference type="Proteomes" id="UP000471521">
    <property type="component" value="Unassembled WGS sequence"/>
</dbReference>
<dbReference type="SUPFAM" id="SSF51905">
    <property type="entry name" value="FAD/NAD(P)-binding domain"/>
    <property type="match status" value="1"/>
</dbReference>
<comment type="caution">
    <text evidence="3">The sequence shown here is derived from an EMBL/GenBank/DDBJ whole genome shotgun (WGS) entry which is preliminary data.</text>
</comment>
<dbReference type="PRINTS" id="PR00469">
    <property type="entry name" value="PNDRDTASEII"/>
</dbReference>
<name>A0A6B0SHV8_9EURY</name>
<dbReference type="InterPro" id="IPR050097">
    <property type="entry name" value="Ferredoxin-NADP_redctase_2"/>
</dbReference>
<reference evidence="3 4" key="1">
    <citation type="submission" date="2019-12" db="EMBL/GenBank/DDBJ databases">
        <title>Isolation and characterization of three novel carbon monoxide-oxidizing members of Halobacteria from salione crusts and soils.</title>
        <authorList>
            <person name="Myers M.R."/>
            <person name="King G.M."/>
        </authorList>
    </citation>
    <scope>NUCLEOTIDE SEQUENCE [LARGE SCALE GENOMIC DNA]</scope>
    <source>
        <strain evidence="3 4">PCN9</strain>
    </source>
</reference>
<proteinExistence type="predicted"/>
<dbReference type="OrthoDB" id="214187at2157"/>
<dbReference type="Gene3D" id="3.50.50.60">
    <property type="entry name" value="FAD/NAD(P)-binding domain"/>
    <property type="match status" value="1"/>
</dbReference>
<gene>
    <name evidence="3" type="ORF">GRX66_08620</name>
</gene>
<protein>
    <submittedName>
        <fullName evidence="3">NAD(P)-binding protein</fullName>
    </submittedName>
</protein>
<organism evidence="3 4">
    <name type="scientific">Halobacterium bonnevillei</name>
    <dbReference type="NCBI Taxonomy" id="2692200"/>
    <lineage>
        <taxon>Archaea</taxon>
        <taxon>Methanobacteriati</taxon>
        <taxon>Methanobacteriota</taxon>
        <taxon>Stenosarchaea group</taxon>
        <taxon>Halobacteria</taxon>
        <taxon>Halobacteriales</taxon>
        <taxon>Halobacteriaceae</taxon>
        <taxon>Halobacterium</taxon>
    </lineage>
</organism>
<dbReference type="Pfam" id="PF13450">
    <property type="entry name" value="NAD_binding_8"/>
    <property type="match status" value="1"/>
</dbReference>
<evidence type="ECO:0000313" key="4">
    <source>
        <dbReference type="Proteomes" id="UP000471521"/>
    </source>
</evidence>